<gene>
    <name evidence="1" type="ORF">DR999_PMT20860</name>
</gene>
<organism evidence="1 2">
    <name type="scientific">Platysternon megacephalum</name>
    <name type="common">big-headed turtle</name>
    <dbReference type="NCBI Taxonomy" id="55544"/>
    <lineage>
        <taxon>Eukaryota</taxon>
        <taxon>Metazoa</taxon>
        <taxon>Chordata</taxon>
        <taxon>Craniata</taxon>
        <taxon>Vertebrata</taxon>
        <taxon>Euteleostomi</taxon>
        <taxon>Archelosauria</taxon>
        <taxon>Testudinata</taxon>
        <taxon>Testudines</taxon>
        <taxon>Cryptodira</taxon>
        <taxon>Durocryptodira</taxon>
        <taxon>Testudinoidea</taxon>
        <taxon>Platysternidae</taxon>
        <taxon>Platysternon</taxon>
    </lineage>
</organism>
<dbReference type="Proteomes" id="UP000297703">
    <property type="component" value="Unassembled WGS sequence"/>
</dbReference>
<reference evidence="1 2" key="1">
    <citation type="submission" date="2019-04" db="EMBL/GenBank/DDBJ databases">
        <title>Draft genome of the big-headed turtle Platysternon megacephalum.</title>
        <authorList>
            <person name="Gong S."/>
        </authorList>
    </citation>
    <scope>NUCLEOTIDE SEQUENCE [LARGE SCALE GENOMIC DNA]</scope>
    <source>
        <strain evidence="1">DO16091913</strain>
        <tissue evidence="1">Muscle</tissue>
    </source>
</reference>
<keyword evidence="2" id="KW-1185">Reference proteome</keyword>
<accession>A0A4D9DJ88</accession>
<comment type="caution">
    <text evidence="1">The sequence shown here is derived from an EMBL/GenBank/DDBJ whole genome shotgun (WGS) entry which is preliminary data.</text>
</comment>
<reference evidence="1 2" key="2">
    <citation type="submission" date="2019-04" db="EMBL/GenBank/DDBJ databases">
        <title>The genome sequence of big-headed turtle.</title>
        <authorList>
            <person name="Gong S."/>
        </authorList>
    </citation>
    <scope>NUCLEOTIDE SEQUENCE [LARGE SCALE GENOMIC DNA]</scope>
    <source>
        <strain evidence="1">DO16091913</strain>
        <tissue evidence="1">Muscle</tissue>
    </source>
</reference>
<sequence length="100" mass="11386">MPRKPQSVTWQAAAVGHRREAAFYQIAYLLVTREAGERTMGGGVDQGPFEKRTCYHKWPENQSKGRFKLISDLGKMFHSCLVLTLLELVHLNLIFRGAEP</sequence>
<name>A0A4D9DJ88_9SAUR</name>
<protein>
    <submittedName>
        <fullName evidence="1">Prohibitin</fullName>
    </submittedName>
</protein>
<evidence type="ECO:0000313" key="1">
    <source>
        <dbReference type="EMBL" id="TFJ97314.1"/>
    </source>
</evidence>
<dbReference type="EMBL" id="QXTE01000509">
    <property type="protein sequence ID" value="TFJ97314.1"/>
    <property type="molecule type" value="Genomic_DNA"/>
</dbReference>
<evidence type="ECO:0000313" key="2">
    <source>
        <dbReference type="Proteomes" id="UP000297703"/>
    </source>
</evidence>
<dbReference type="AlphaFoldDB" id="A0A4D9DJ88"/>
<proteinExistence type="predicted"/>